<accession>A0ABQ3JNK7</accession>
<dbReference type="EMBL" id="BNAJ01000005">
    <property type="protein sequence ID" value="GHF47123.1"/>
    <property type="molecule type" value="Genomic_DNA"/>
</dbReference>
<reference evidence="12" key="1">
    <citation type="journal article" date="2019" name="Int. J. Syst. Evol. Microbiol.">
        <title>The Global Catalogue of Microorganisms (GCM) 10K type strain sequencing project: providing services to taxonomists for standard genome sequencing and annotation.</title>
        <authorList>
            <consortium name="The Broad Institute Genomics Platform"/>
            <consortium name="The Broad Institute Genome Sequencing Center for Infectious Disease"/>
            <person name="Wu L."/>
            <person name="Ma J."/>
        </authorList>
    </citation>
    <scope>NUCLEOTIDE SEQUENCE [LARGE SCALE GENOMIC DNA]</scope>
    <source>
        <strain evidence="12">CGMCC 1.18437</strain>
    </source>
</reference>
<dbReference type="Pfam" id="PF01252">
    <property type="entry name" value="Peptidase_A8"/>
    <property type="match status" value="1"/>
</dbReference>
<proteinExistence type="inferred from homology"/>
<evidence type="ECO:0000256" key="7">
    <source>
        <dbReference type="ARBA" id="ARBA00022989"/>
    </source>
</evidence>
<dbReference type="NCBIfam" id="NF011359">
    <property type="entry name" value="PRK14777.1"/>
    <property type="match status" value="1"/>
</dbReference>
<keyword evidence="11" id="KW-0449">Lipoprotein</keyword>
<comment type="caution">
    <text evidence="11">The sequence shown here is derived from an EMBL/GenBank/DDBJ whole genome shotgun (WGS) entry which is preliminary data.</text>
</comment>
<evidence type="ECO:0000313" key="12">
    <source>
        <dbReference type="Proteomes" id="UP000619376"/>
    </source>
</evidence>
<comment type="catalytic activity">
    <reaction evidence="9">
        <text>Release of signal peptides from bacterial membrane prolipoproteins. Hydrolyzes -Xaa-Yaa-Zaa-|-(S,diacylglyceryl)Cys-, in which Xaa is hydrophobic (preferably Leu), and Yaa (Ala or Ser) and Zaa (Gly or Ala) have small, neutral side chains.</text>
        <dbReference type="EC" id="3.4.23.36"/>
    </reaction>
</comment>
<organism evidence="11 12">
    <name type="scientific">Deinococcus metalli</name>
    <dbReference type="NCBI Taxonomy" id="1141878"/>
    <lineage>
        <taxon>Bacteria</taxon>
        <taxon>Thermotogati</taxon>
        <taxon>Deinococcota</taxon>
        <taxon>Deinococci</taxon>
        <taxon>Deinococcales</taxon>
        <taxon>Deinococcaceae</taxon>
        <taxon>Deinococcus</taxon>
    </lineage>
</organism>
<dbReference type="HAMAP" id="MF_00161">
    <property type="entry name" value="LspA"/>
    <property type="match status" value="1"/>
</dbReference>
<feature type="active site" evidence="9">
    <location>
        <position position="134"/>
    </location>
</feature>
<comment type="similarity">
    <text evidence="1 9 10">Belongs to the peptidase A8 family.</text>
</comment>
<evidence type="ECO:0000256" key="3">
    <source>
        <dbReference type="ARBA" id="ARBA00022670"/>
    </source>
</evidence>
<evidence type="ECO:0000256" key="2">
    <source>
        <dbReference type="ARBA" id="ARBA00022475"/>
    </source>
</evidence>
<dbReference type="InterPro" id="IPR001872">
    <property type="entry name" value="Peptidase_A8"/>
</dbReference>
<evidence type="ECO:0000256" key="4">
    <source>
        <dbReference type="ARBA" id="ARBA00022692"/>
    </source>
</evidence>
<dbReference type="NCBIfam" id="TIGR00077">
    <property type="entry name" value="lspA"/>
    <property type="match status" value="1"/>
</dbReference>
<dbReference type="PRINTS" id="PR00781">
    <property type="entry name" value="LIPOSIGPTASE"/>
</dbReference>
<dbReference type="PANTHER" id="PTHR33695:SF1">
    <property type="entry name" value="LIPOPROTEIN SIGNAL PEPTIDASE"/>
    <property type="match status" value="1"/>
</dbReference>
<keyword evidence="3 9" id="KW-0645">Protease</keyword>
<keyword evidence="12" id="KW-1185">Reference proteome</keyword>
<feature type="active site" evidence="9">
    <location>
        <position position="108"/>
    </location>
</feature>
<keyword evidence="4 9" id="KW-0812">Transmembrane</keyword>
<feature type="transmembrane region" description="Helical" evidence="9">
    <location>
        <begin position="80"/>
        <end position="98"/>
    </location>
</feature>
<evidence type="ECO:0000256" key="1">
    <source>
        <dbReference type="ARBA" id="ARBA00006139"/>
    </source>
</evidence>
<keyword evidence="7 9" id="KW-1133">Transmembrane helix</keyword>
<feature type="transmembrane region" description="Helical" evidence="9">
    <location>
        <begin position="46"/>
        <end position="73"/>
    </location>
</feature>
<sequence length="158" mass="16365">MAVFVLLLAADQALKTWALTHLTPGQPPVVAVPGLLEWVLTFNTGAAWSMFSGSATPLALGRLVVGLAILGYLLWRPQPAFLAVVLGMISAGAVGNAIDGLRLGRVTDMIHAPPLSAVTNAIGQGGFPIFNIADSCVVVGTVLLVIGTFVADRPKRAL</sequence>
<evidence type="ECO:0000256" key="5">
    <source>
        <dbReference type="ARBA" id="ARBA00022750"/>
    </source>
</evidence>
<keyword evidence="2 9" id="KW-1003">Cell membrane</keyword>
<keyword evidence="5 9" id="KW-0064">Aspartyl protease</keyword>
<keyword evidence="8 9" id="KW-0472">Membrane</keyword>
<keyword evidence="6 9" id="KW-0378">Hydrolase</keyword>
<comment type="function">
    <text evidence="9">This protein specifically catalyzes the removal of signal peptides from prolipoproteins.</text>
</comment>
<dbReference type="EC" id="3.4.23.36" evidence="9"/>
<dbReference type="PANTHER" id="PTHR33695">
    <property type="entry name" value="LIPOPROTEIN SIGNAL PEPTIDASE"/>
    <property type="match status" value="1"/>
</dbReference>
<evidence type="ECO:0000256" key="10">
    <source>
        <dbReference type="RuleBase" id="RU004181"/>
    </source>
</evidence>
<name>A0ABQ3JNK7_9DEIO</name>
<gene>
    <name evidence="9 11" type="primary">lspA</name>
    <name evidence="11" type="ORF">GCM10017781_24500</name>
</gene>
<evidence type="ECO:0000256" key="8">
    <source>
        <dbReference type="ARBA" id="ARBA00023136"/>
    </source>
</evidence>
<comment type="caution">
    <text evidence="9">Lacks conserved residue(s) required for the propagation of feature annotation.</text>
</comment>
<protein>
    <recommendedName>
        <fullName evidence="9">Lipoprotein signal peptidase</fullName>
        <ecNumber evidence="9">3.4.23.36</ecNumber>
    </recommendedName>
    <alternativeName>
        <fullName evidence="9">Prolipoprotein signal peptidase</fullName>
    </alternativeName>
    <alternativeName>
        <fullName evidence="9">Signal peptidase II</fullName>
        <shortName evidence="9">SPase II</shortName>
    </alternativeName>
</protein>
<evidence type="ECO:0000313" key="11">
    <source>
        <dbReference type="EMBL" id="GHF47123.1"/>
    </source>
</evidence>
<evidence type="ECO:0000256" key="6">
    <source>
        <dbReference type="ARBA" id="ARBA00022801"/>
    </source>
</evidence>
<comment type="pathway">
    <text evidence="9">Protein modification; lipoprotein biosynthesis (signal peptide cleavage).</text>
</comment>
<comment type="subcellular location">
    <subcellularLocation>
        <location evidence="9">Cell membrane</location>
        <topology evidence="9">Multi-pass membrane protein</topology>
    </subcellularLocation>
</comment>
<feature type="transmembrane region" description="Helical" evidence="9">
    <location>
        <begin position="129"/>
        <end position="151"/>
    </location>
</feature>
<evidence type="ECO:0000256" key="9">
    <source>
        <dbReference type="HAMAP-Rule" id="MF_00161"/>
    </source>
</evidence>
<dbReference type="Proteomes" id="UP000619376">
    <property type="component" value="Unassembled WGS sequence"/>
</dbReference>